<organism evidence="2 3">
    <name type="scientific">Penicillium bovifimosum</name>
    <dbReference type="NCBI Taxonomy" id="126998"/>
    <lineage>
        <taxon>Eukaryota</taxon>
        <taxon>Fungi</taxon>
        <taxon>Dikarya</taxon>
        <taxon>Ascomycota</taxon>
        <taxon>Pezizomycotina</taxon>
        <taxon>Eurotiomycetes</taxon>
        <taxon>Eurotiomycetidae</taxon>
        <taxon>Eurotiales</taxon>
        <taxon>Aspergillaceae</taxon>
        <taxon>Penicillium</taxon>
    </lineage>
</organism>
<accession>A0A9W9GJK6</accession>
<sequence>MAKNPYFNTVVNPSTFKKRFLAEKRKLFSELPDGRASDWRRDHLFACRVIRTNTMPYVLPILSEHLPSSLDLQSYPEIGKFLCGPDGYLDQSEHRLVRDPTCGVSLGQVWAALAIFKGSVERRQTFLSQHPPRGNGDESKASSKRPRAGTKRILPPESTDSSKIQAESSGGSASSSHAASSPEYMDPKSSSLQVSLEDNTVRLASSVIRHILYFAPPQDDANLRGVVEFRDEKARNSVATPKLSRRFVAIDDGGLSTAPVSSSRPHGSV</sequence>
<evidence type="ECO:0000256" key="1">
    <source>
        <dbReference type="SAM" id="MobiDB-lite"/>
    </source>
</evidence>
<dbReference type="EMBL" id="JAPQKL010000008">
    <property type="protein sequence ID" value="KAJ5120912.1"/>
    <property type="molecule type" value="Genomic_DNA"/>
</dbReference>
<protein>
    <submittedName>
        <fullName evidence="2">Uncharacterized protein</fullName>
    </submittedName>
</protein>
<keyword evidence="3" id="KW-1185">Reference proteome</keyword>
<name>A0A9W9GJK6_9EURO</name>
<dbReference type="RefSeq" id="XP_056517416.1">
    <property type="nucleotide sequence ID" value="XM_056671043.1"/>
</dbReference>
<feature type="compositionally biased region" description="Low complexity" evidence="1">
    <location>
        <begin position="168"/>
        <end position="181"/>
    </location>
</feature>
<evidence type="ECO:0000313" key="2">
    <source>
        <dbReference type="EMBL" id="KAJ5120912.1"/>
    </source>
</evidence>
<feature type="region of interest" description="Disordered" evidence="1">
    <location>
        <begin position="127"/>
        <end position="192"/>
    </location>
</feature>
<dbReference type="AlphaFoldDB" id="A0A9W9GJK6"/>
<dbReference type="OrthoDB" id="4646997at2759"/>
<evidence type="ECO:0000313" key="3">
    <source>
        <dbReference type="Proteomes" id="UP001149079"/>
    </source>
</evidence>
<dbReference type="GeneID" id="81410214"/>
<feature type="compositionally biased region" description="Polar residues" evidence="1">
    <location>
        <begin position="158"/>
        <end position="167"/>
    </location>
</feature>
<reference evidence="2" key="2">
    <citation type="journal article" date="2023" name="IMA Fungus">
        <title>Comparative genomic study of the Penicillium genus elucidates a diverse pangenome and 15 lateral gene transfer events.</title>
        <authorList>
            <person name="Petersen C."/>
            <person name="Sorensen T."/>
            <person name="Nielsen M.R."/>
            <person name="Sondergaard T.E."/>
            <person name="Sorensen J.L."/>
            <person name="Fitzpatrick D.A."/>
            <person name="Frisvad J.C."/>
            <person name="Nielsen K.L."/>
        </authorList>
    </citation>
    <scope>NUCLEOTIDE SEQUENCE</scope>
    <source>
        <strain evidence="2">IBT 22155</strain>
    </source>
</reference>
<comment type="caution">
    <text evidence="2">The sequence shown here is derived from an EMBL/GenBank/DDBJ whole genome shotgun (WGS) entry which is preliminary data.</text>
</comment>
<reference evidence="2" key="1">
    <citation type="submission" date="2022-11" db="EMBL/GenBank/DDBJ databases">
        <authorList>
            <person name="Petersen C."/>
        </authorList>
    </citation>
    <scope>NUCLEOTIDE SEQUENCE</scope>
    <source>
        <strain evidence="2">IBT 22155</strain>
    </source>
</reference>
<proteinExistence type="predicted"/>
<gene>
    <name evidence="2" type="ORF">N7515_010300</name>
</gene>
<dbReference type="Proteomes" id="UP001149079">
    <property type="component" value="Unassembled WGS sequence"/>
</dbReference>